<comment type="caution">
    <text evidence="9">The sequence shown here is derived from an EMBL/GenBank/DDBJ whole genome shotgun (WGS) entry which is preliminary data.</text>
</comment>
<evidence type="ECO:0000256" key="1">
    <source>
        <dbReference type="ARBA" id="ARBA00004123"/>
    </source>
</evidence>
<dbReference type="InterPro" id="IPR036576">
    <property type="entry name" value="WRKY_dom_sf"/>
</dbReference>
<evidence type="ECO:0000256" key="2">
    <source>
        <dbReference type="ARBA" id="ARBA00022737"/>
    </source>
</evidence>
<evidence type="ECO:0000259" key="8">
    <source>
        <dbReference type="PROSITE" id="PS50811"/>
    </source>
</evidence>
<evidence type="ECO:0000256" key="7">
    <source>
        <dbReference type="SAM" id="MobiDB-lite"/>
    </source>
</evidence>
<dbReference type="InterPro" id="IPR044810">
    <property type="entry name" value="WRKY_plant"/>
</dbReference>
<keyword evidence="4" id="KW-0238">DNA-binding</keyword>
<dbReference type="STRING" id="22663.A0A218XMB3"/>
<sequence length="729" mass="78641">MEGAATADAMNGSITRPEQSPVPGSCPGSRGVSLSGSIAERRAAKCGFNVAQISTARFRMSGSLPSLGGSGTPSPCLTIPPGISPTALLDSPIMLPNSQLSPTTGTFSFPPFLDDSPILRSDDEKGSSEDSSAIAVRPPSSPVYLTGFPELGEDQETTAHDRDFLPGNNLMHFEIQPNLPQDHKKFPMNSPSSEEVFGTPDLKPIHMGSEVSSGNDSGGPALMEKEFVQEEGGGTQDGDPKVPYNALGLVKTSEDGYNWRKYGQKQVKGSEYPRSYYKCTNPNCQVKKKVERFHDGQITEIIYKGAHNHPKPQLPRRGATGPVYSLTESMPEIDGGSRTVTFNTEGGPVRRNVQVGHKDVKPVGLEGTSPTSVITEISDPLSSTPPGKGVGVFESEHTPELSSMLASHDDEEDGALFSALEEADDDEPESKRRKSENCFVDSSLASRAVREPRVVIQIESEIDILDDGYRWRKYGQKVVKGNPNPRSYYKCTSAGCSVRKHVERASHDLKYVITTYEGKHNHEVPAARNSGAGNGNPSGGGNLGPLPPPHSQSSALAIPRNPNIVAKPESQVQDLMLFDRKPEFGTEFLRSASLLTNFGNEMKFGASSMYPVKFTPLRSCGSFGLGPGPSPIPQARSMTSVVPDFPSSLPFKFNQPTNIPLTSLDYNGKASGLARSFLSGQQMKEKDVRFLTPKQEQKDDHFYDSSFPIMDPASASPAAMFPQALVGFP</sequence>
<dbReference type="EMBL" id="MTKT01001090">
    <property type="protein sequence ID" value="OWM86137.1"/>
    <property type="molecule type" value="Genomic_DNA"/>
</dbReference>
<evidence type="ECO:0000256" key="5">
    <source>
        <dbReference type="ARBA" id="ARBA00023163"/>
    </source>
</evidence>
<keyword evidence="12" id="KW-1185">Reference proteome</keyword>
<reference evidence="10 12" key="3">
    <citation type="submission" date="2017-11" db="EMBL/GenBank/DDBJ databases">
        <title>De-novo sequencing of pomegranate (Punica granatum L.) genome.</title>
        <authorList>
            <person name="Akparov Z."/>
            <person name="Amiraslanov A."/>
            <person name="Hajiyeva S."/>
            <person name="Abbasov M."/>
            <person name="Kaur K."/>
            <person name="Hamwieh A."/>
            <person name="Solovyev V."/>
            <person name="Salamov A."/>
            <person name="Braich B."/>
            <person name="Kosarev P."/>
            <person name="Mahmoud A."/>
            <person name="Hajiyev E."/>
            <person name="Babayeva S."/>
            <person name="Izzatullayeva V."/>
            <person name="Mammadov A."/>
            <person name="Mammadov A."/>
            <person name="Sharifova S."/>
            <person name="Ojaghi J."/>
            <person name="Eynullazada K."/>
            <person name="Bayramov B."/>
            <person name="Abdulazimova A."/>
            <person name="Shahmuradov I."/>
        </authorList>
    </citation>
    <scope>NUCLEOTIDE SEQUENCE [LARGE SCALE GENOMIC DNA]</scope>
    <source>
        <strain evidence="10">AG2017</strain>
        <strain evidence="12">cv. AG2017</strain>
        <tissue evidence="10">Leaf</tissue>
    </source>
</reference>
<dbReference type="GO" id="GO:0005634">
    <property type="term" value="C:nucleus"/>
    <property type="evidence" value="ECO:0007669"/>
    <property type="project" value="UniProtKB-SubCell"/>
</dbReference>
<dbReference type="GO" id="GO:0003700">
    <property type="term" value="F:DNA-binding transcription factor activity"/>
    <property type="evidence" value="ECO:0007669"/>
    <property type="project" value="InterPro"/>
</dbReference>
<reference evidence="11" key="1">
    <citation type="journal article" date="2017" name="Plant J.">
        <title>The pomegranate (Punica granatum L.) genome and the genomics of punicalagin biosynthesis.</title>
        <authorList>
            <person name="Qin G."/>
            <person name="Xu C."/>
            <person name="Ming R."/>
            <person name="Tang H."/>
            <person name="Guyot R."/>
            <person name="Kramer E.M."/>
            <person name="Hu Y."/>
            <person name="Yi X."/>
            <person name="Qi Y."/>
            <person name="Xu X."/>
            <person name="Gao Z."/>
            <person name="Pan H."/>
            <person name="Jian J."/>
            <person name="Tian Y."/>
            <person name="Yue Z."/>
            <person name="Xu Y."/>
        </authorList>
    </citation>
    <scope>NUCLEOTIDE SEQUENCE [LARGE SCALE GENOMIC DNA]</scope>
    <source>
        <strain evidence="11">cv. Dabenzi</strain>
    </source>
</reference>
<gene>
    <name evidence="9" type="ORF">CDL15_Pgr010961</name>
    <name evidence="10" type="ORF">CRG98_012658</name>
</gene>
<feature type="compositionally biased region" description="Gly residues" evidence="7">
    <location>
        <begin position="532"/>
        <end position="543"/>
    </location>
</feature>
<feature type="region of interest" description="Disordered" evidence="7">
    <location>
        <begin position="523"/>
        <end position="556"/>
    </location>
</feature>
<feature type="compositionally biased region" description="Polar residues" evidence="7">
    <location>
        <begin position="368"/>
        <end position="385"/>
    </location>
</feature>
<feature type="region of interest" description="Disordered" evidence="7">
    <location>
        <begin position="1"/>
        <end position="33"/>
    </location>
</feature>
<dbReference type="FunFam" id="2.20.25.80:FF:000001">
    <property type="entry name" value="WRKY transcription factor 33"/>
    <property type="match status" value="1"/>
</dbReference>
<dbReference type="PANTHER" id="PTHR31221:SF126">
    <property type="entry name" value="WRKY DOMAIN-CONTAINING PROTEIN"/>
    <property type="match status" value="1"/>
</dbReference>
<feature type="region of interest" description="Disordered" evidence="7">
    <location>
        <begin position="360"/>
        <end position="385"/>
    </location>
</feature>
<evidence type="ECO:0000313" key="12">
    <source>
        <dbReference type="Proteomes" id="UP000233551"/>
    </source>
</evidence>
<dbReference type="GO" id="GO:0043565">
    <property type="term" value="F:sequence-specific DNA binding"/>
    <property type="evidence" value="ECO:0007669"/>
    <property type="project" value="InterPro"/>
</dbReference>
<reference evidence="9" key="2">
    <citation type="submission" date="2017-06" db="EMBL/GenBank/DDBJ databases">
        <title>The pomegranate genome and the genomics of punicalagin biosynthesis.</title>
        <authorList>
            <person name="Xu C."/>
        </authorList>
    </citation>
    <scope>NUCLEOTIDE SEQUENCE [LARGE SCALE GENOMIC DNA]</scope>
    <source>
        <tissue evidence="9">Fresh leaf</tissue>
    </source>
</reference>
<dbReference type="Pfam" id="PF03106">
    <property type="entry name" value="WRKY"/>
    <property type="match status" value="2"/>
</dbReference>
<dbReference type="Proteomes" id="UP000233551">
    <property type="component" value="Unassembled WGS sequence"/>
</dbReference>
<evidence type="ECO:0000313" key="11">
    <source>
        <dbReference type="Proteomes" id="UP000197138"/>
    </source>
</evidence>
<evidence type="ECO:0000256" key="6">
    <source>
        <dbReference type="ARBA" id="ARBA00023242"/>
    </source>
</evidence>
<feature type="region of interest" description="Disordered" evidence="7">
    <location>
        <begin position="106"/>
        <end position="140"/>
    </location>
</feature>
<feature type="domain" description="WRKY" evidence="8">
    <location>
        <begin position="460"/>
        <end position="525"/>
    </location>
</feature>
<proteinExistence type="predicted"/>
<dbReference type="OrthoDB" id="2021103at2759"/>
<accession>A0A218XMB3</accession>
<comment type="subcellular location">
    <subcellularLocation>
        <location evidence="1">Nucleus</location>
    </subcellularLocation>
</comment>
<dbReference type="PROSITE" id="PS50811">
    <property type="entry name" value="WRKY"/>
    <property type="match status" value="2"/>
</dbReference>
<keyword evidence="2" id="KW-0677">Repeat</keyword>
<dbReference type="AlphaFoldDB" id="A0A218XMB3"/>
<evidence type="ECO:0000256" key="3">
    <source>
        <dbReference type="ARBA" id="ARBA00023015"/>
    </source>
</evidence>
<dbReference type="SUPFAM" id="SSF118290">
    <property type="entry name" value="WRKY DNA-binding domain"/>
    <property type="match status" value="2"/>
</dbReference>
<dbReference type="GeneID" id="116211406"/>
<dbReference type="PANTHER" id="PTHR31221">
    <property type="entry name" value="WRKY TRANSCRIPTION FACTOR PROTEIN 1-RELATED"/>
    <property type="match status" value="1"/>
</dbReference>
<feature type="domain" description="WRKY" evidence="8">
    <location>
        <begin position="248"/>
        <end position="312"/>
    </location>
</feature>
<evidence type="ECO:0000256" key="4">
    <source>
        <dbReference type="ARBA" id="ARBA00023125"/>
    </source>
</evidence>
<evidence type="ECO:0000313" key="9">
    <source>
        <dbReference type="EMBL" id="OWM86137.1"/>
    </source>
</evidence>
<protein>
    <recommendedName>
        <fullName evidence="8">WRKY domain-containing protein</fullName>
    </recommendedName>
</protein>
<dbReference type="FunFam" id="2.20.25.80:FF:000006">
    <property type="entry name" value="WRKY transcription factor"/>
    <property type="match status" value="1"/>
</dbReference>
<dbReference type="Proteomes" id="UP000197138">
    <property type="component" value="Unassembled WGS sequence"/>
</dbReference>
<name>A0A218XMB3_PUNGR</name>
<evidence type="ECO:0000313" key="10">
    <source>
        <dbReference type="EMBL" id="PKI66895.1"/>
    </source>
</evidence>
<dbReference type="SMART" id="SM00774">
    <property type="entry name" value="WRKY"/>
    <property type="match status" value="2"/>
</dbReference>
<dbReference type="Gene3D" id="2.20.25.80">
    <property type="entry name" value="WRKY domain"/>
    <property type="match status" value="2"/>
</dbReference>
<keyword evidence="5" id="KW-0804">Transcription</keyword>
<dbReference type="InterPro" id="IPR003657">
    <property type="entry name" value="WRKY_dom"/>
</dbReference>
<organism evidence="9 11">
    <name type="scientific">Punica granatum</name>
    <name type="common">Pomegranate</name>
    <dbReference type="NCBI Taxonomy" id="22663"/>
    <lineage>
        <taxon>Eukaryota</taxon>
        <taxon>Viridiplantae</taxon>
        <taxon>Streptophyta</taxon>
        <taxon>Embryophyta</taxon>
        <taxon>Tracheophyta</taxon>
        <taxon>Spermatophyta</taxon>
        <taxon>Magnoliopsida</taxon>
        <taxon>eudicotyledons</taxon>
        <taxon>Gunneridae</taxon>
        <taxon>Pentapetalae</taxon>
        <taxon>rosids</taxon>
        <taxon>malvids</taxon>
        <taxon>Myrtales</taxon>
        <taxon>Lythraceae</taxon>
        <taxon>Punica</taxon>
    </lineage>
</organism>
<keyword evidence="6" id="KW-0539">Nucleus</keyword>
<keyword evidence="3" id="KW-0805">Transcription regulation</keyword>
<dbReference type="EMBL" id="PGOL01000652">
    <property type="protein sequence ID" value="PKI66895.1"/>
    <property type="molecule type" value="Genomic_DNA"/>
</dbReference>